<comment type="caution">
    <text evidence="6">The sequence shown here is derived from an EMBL/GenBank/DDBJ whole genome shotgun (WGS) entry which is preliminary data.</text>
</comment>
<feature type="region of interest" description="Disordered" evidence="2">
    <location>
        <begin position="92"/>
        <end position="111"/>
    </location>
</feature>
<dbReference type="InterPro" id="IPR008756">
    <property type="entry name" value="Peptidase_M56"/>
</dbReference>
<protein>
    <submittedName>
        <fullName evidence="6">Regulatory protein BlaR1</fullName>
    </submittedName>
</protein>
<dbReference type="GO" id="GO:0009306">
    <property type="term" value="P:protein secretion"/>
    <property type="evidence" value="ECO:0007669"/>
    <property type="project" value="InterPro"/>
</dbReference>
<dbReference type="PANTHER" id="PTHR34978">
    <property type="entry name" value="POSSIBLE SENSOR-TRANSDUCER PROTEIN BLAR"/>
    <property type="match status" value="1"/>
</dbReference>
<dbReference type="EMBL" id="SJPO01000001">
    <property type="protein sequence ID" value="TWT85738.1"/>
    <property type="molecule type" value="Genomic_DNA"/>
</dbReference>
<evidence type="ECO:0000256" key="3">
    <source>
        <dbReference type="SAM" id="Phobius"/>
    </source>
</evidence>
<comment type="similarity">
    <text evidence="1">Belongs to the bacterial secretin family.</text>
</comment>
<dbReference type="AlphaFoldDB" id="A0A5C5ZEZ1"/>
<dbReference type="CDD" id="cd07341">
    <property type="entry name" value="M56_BlaR1_MecR1_like"/>
    <property type="match status" value="1"/>
</dbReference>
<dbReference type="OrthoDB" id="219918at2"/>
<evidence type="ECO:0000259" key="4">
    <source>
        <dbReference type="Pfam" id="PF00263"/>
    </source>
</evidence>
<feature type="domain" description="Type II/III secretion system secretin-like" evidence="4">
    <location>
        <begin position="558"/>
        <end position="671"/>
    </location>
</feature>
<evidence type="ECO:0000313" key="6">
    <source>
        <dbReference type="EMBL" id="TWT85738.1"/>
    </source>
</evidence>
<name>A0A5C5ZEZ1_9BACT</name>
<feature type="transmembrane region" description="Helical" evidence="3">
    <location>
        <begin position="15"/>
        <end position="32"/>
    </location>
</feature>
<dbReference type="Pfam" id="PF05569">
    <property type="entry name" value="Peptidase_M56"/>
    <property type="match status" value="1"/>
</dbReference>
<gene>
    <name evidence="6" type="primary">blaR1_4</name>
    <name evidence="6" type="ORF">Pla123a_05450</name>
</gene>
<reference evidence="6 7" key="1">
    <citation type="submission" date="2019-02" db="EMBL/GenBank/DDBJ databases">
        <title>Deep-cultivation of Planctomycetes and their phenomic and genomic characterization uncovers novel biology.</title>
        <authorList>
            <person name="Wiegand S."/>
            <person name="Jogler M."/>
            <person name="Boedeker C."/>
            <person name="Pinto D."/>
            <person name="Vollmers J."/>
            <person name="Rivas-Marin E."/>
            <person name="Kohn T."/>
            <person name="Peeters S.H."/>
            <person name="Heuer A."/>
            <person name="Rast P."/>
            <person name="Oberbeckmann S."/>
            <person name="Bunk B."/>
            <person name="Jeske O."/>
            <person name="Meyerdierks A."/>
            <person name="Storesund J.E."/>
            <person name="Kallscheuer N."/>
            <person name="Luecker S."/>
            <person name="Lage O.M."/>
            <person name="Pohl T."/>
            <person name="Merkel B.J."/>
            <person name="Hornburger P."/>
            <person name="Mueller R.-W."/>
            <person name="Bruemmer F."/>
            <person name="Labrenz M."/>
            <person name="Spormann A.M."/>
            <person name="Op Den Camp H."/>
            <person name="Overmann J."/>
            <person name="Amann R."/>
            <person name="Jetten M.S.M."/>
            <person name="Mascher T."/>
            <person name="Medema M.H."/>
            <person name="Devos D.P."/>
            <person name="Kaster A.-K."/>
            <person name="Ovreas L."/>
            <person name="Rohde M."/>
            <person name="Galperin M.Y."/>
            <person name="Jogler C."/>
        </authorList>
    </citation>
    <scope>NUCLEOTIDE SEQUENCE [LARGE SCALE GENOMIC DNA]</scope>
    <source>
        <strain evidence="6 7">Pla123a</strain>
    </source>
</reference>
<feature type="transmembrane region" description="Helical" evidence="3">
    <location>
        <begin position="123"/>
        <end position="141"/>
    </location>
</feature>
<dbReference type="InterPro" id="IPR052173">
    <property type="entry name" value="Beta-lactam_resp_regulator"/>
</dbReference>
<proteinExistence type="inferred from homology"/>
<evidence type="ECO:0000259" key="5">
    <source>
        <dbReference type="Pfam" id="PF05569"/>
    </source>
</evidence>
<dbReference type="InterPro" id="IPR004846">
    <property type="entry name" value="T2SS/T3SS_dom"/>
</dbReference>
<keyword evidence="3" id="KW-1133">Transmembrane helix</keyword>
<dbReference type="RefSeq" id="WP_146583978.1">
    <property type="nucleotide sequence ID" value="NZ_SJPO01000001.1"/>
</dbReference>
<evidence type="ECO:0000313" key="7">
    <source>
        <dbReference type="Proteomes" id="UP000318478"/>
    </source>
</evidence>
<keyword evidence="7" id="KW-1185">Reference proteome</keyword>
<feature type="compositionally biased region" description="Low complexity" evidence="2">
    <location>
        <begin position="94"/>
        <end position="111"/>
    </location>
</feature>
<evidence type="ECO:0000256" key="2">
    <source>
        <dbReference type="SAM" id="MobiDB-lite"/>
    </source>
</evidence>
<organism evidence="6 7">
    <name type="scientific">Posidoniimonas polymericola</name>
    <dbReference type="NCBI Taxonomy" id="2528002"/>
    <lineage>
        <taxon>Bacteria</taxon>
        <taxon>Pseudomonadati</taxon>
        <taxon>Planctomycetota</taxon>
        <taxon>Planctomycetia</taxon>
        <taxon>Pirellulales</taxon>
        <taxon>Lacipirellulaceae</taxon>
        <taxon>Posidoniimonas</taxon>
    </lineage>
</organism>
<dbReference type="Proteomes" id="UP000318478">
    <property type="component" value="Unassembled WGS sequence"/>
</dbReference>
<sequence>MRGFIHPIEELFECFANAGIAAVAVVLLVWLVDRVAGKRIAPGIRAALWLLVAARLMMPVAPESLYSVQRAWSLLEGDRSAVAVAEPQLNHTETAAASPTPSPTIPATATPAAPPSRAIWDDVLFWILMTAWPAGVAWVLLRATLASVRFAWQLRRCPAEDDTSVVDVVLHACDEVGVRRPRIKRVPSLGAPALFGVLRPTLCLPADEPLTSDELRMVALHEAAHLRRRDCLTAWLLTPVRALHWCNPIAWLALGRYERYREQACDEAVRRRLPAAQLKDYADLLLRFASAGPAPAAGLVGIWFARSARELGARIEALSEATPRFRRAPQLLGAALLAVVAVVTLTDPASSRSDNAHDRLPLQTSPYSWAFDGPDADAVELRTYDLSEALAKIQEVHPDAENPRAWLLAFSRMQGGKPRALPPEGSRRVAVRATKAVHQLFSTQLEEVARSGHTWQVFVSTRVIRAAKLDDLPGVDWTRSVAFPDIEQEPVATPFPHPAGGYSTTPGLDFNGDVDEPLFTTKSVVVDYSPFIAATLDAAATDALIEKWQAHPRRGLYQAPKVTLFSGQQAMVRDQSQTPFVLGVDYVRGESATAAQPNIAVLSEGAEVRVLPRVIDDQTLDLNCQLLLSHIDDVGTTTLPNREVTVQSLRMSKRTLTARCRMQKGQTLLMAPLPPDDKGNEPEPAGAFCYAVTVDWFADTPNGIEIPKADP</sequence>
<evidence type="ECO:0000256" key="1">
    <source>
        <dbReference type="RuleBase" id="RU004003"/>
    </source>
</evidence>
<dbReference type="Pfam" id="PF00263">
    <property type="entry name" value="Secretin"/>
    <property type="match status" value="1"/>
</dbReference>
<keyword evidence="3" id="KW-0472">Membrane</keyword>
<accession>A0A5C5ZEZ1</accession>
<feature type="domain" description="Peptidase M56" evidence="5">
    <location>
        <begin position="16"/>
        <end position="318"/>
    </location>
</feature>
<keyword evidence="3" id="KW-0812">Transmembrane</keyword>
<dbReference type="PANTHER" id="PTHR34978:SF3">
    <property type="entry name" value="SLR0241 PROTEIN"/>
    <property type="match status" value="1"/>
</dbReference>